<protein>
    <submittedName>
        <fullName evidence="2">ATP-binding protein</fullName>
    </submittedName>
</protein>
<dbReference type="InterPro" id="IPR027417">
    <property type="entry name" value="P-loop_NTPase"/>
</dbReference>
<keyword evidence="2" id="KW-0067">ATP-binding</keyword>
<proteinExistence type="predicted"/>
<keyword evidence="3" id="KW-1185">Reference proteome</keyword>
<dbReference type="InterPro" id="IPR003593">
    <property type="entry name" value="AAA+_ATPase"/>
</dbReference>
<dbReference type="InterPro" id="IPR002611">
    <property type="entry name" value="IstB_ATP-bd"/>
</dbReference>
<feature type="domain" description="AAA+ ATPase" evidence="1">
    <location>
        <begin position="183"/>
        <end position="319"/>
    </location>
</feature>
<organism evidence="2 3">
    <name type="scientific">Clostridium facile</name>
    <dbReference type="NCBI Taxonomy" id="2763035"/>
    <lineage>
        <taxon>Bacteria</taxon>
        <taxon>Bacillati</taxon>
        <taxon>Bacillota</taxon>
        <taxon>Clostridia</taxon>
        <taxon>Eubacteriales</taxon>
        <taxon>Clostridiaceae</taxon>
        <taxon>Clostridium</taxon>
    </lineage>
</organism>
<keyword evidence="2" id="KW-0547">Nucleotide-binding</keyword>
<dbReference type="Pfam" id="PF01695">
    <property type="entry name" value="IstB_IS21"/>
    <property type="match status" value="1"/>
</dbReference>
<evidence type="ECO:0000313" key="2">
    <source>
        <dbReference type="EMBL" id="MBC5787178.1"/>
    </source>
</evidence>
<dbReference type="NCBIfam" id="NF005304">
    <property type="entry name" value="PRK06835.1"/>
    <property type="match status" value="1"/>
</dbReference>
<accession>A0ABR7IPX5</accession>
<dbReference type="RefSeq" id="WP_186996242.1">
    <property type="nucleotide sequence ID" value="NZ_JACOQK010000001.1"/>
</dbReference>
<dbReference type="EMBL" id="JACOQK010000001">
    <property type="protein sequence ID" value="MBC5787178.1"/>
    <property type="molecule type" value="Genomic_DNA"/>
</dbReference>
<comment type="caution">
    <text evidence="2">The sequence shown here is derived from an EMBL/GenBank/DDBJ whole genome shotgun (WGS) entry which is preliminary data.</text>
</comment>
<dbReference type="SMART" id="SM00382">
    <property type="entry name" value="AAA"/>
    <property type="match status" value="1"/>
</dbReference>
<dbReference type="PANTHER" id="PTHR30050">
    <property type="entry name" value="CHROMOSOMAL REPLICATION INITIATOR PROTEIN DNAA"/>
    <property type="match status" value="1"/>
</dbReference>
<dbReference type="SUPFAM" id="SSF52540">
    <property type="entry name" value="P-loop containing nucleoside triphosphate hydrolases"/>
    <property type="match status" value="1"/>
</dbReference>
<dbReference type="GO" id="GO:0005524">
    <property type="term" value="F:ATP binding"/>
    <property type="evidence" value="ECO:0007669"/>
    <property type="project" value="UniProtKB-KW"/>
</dbReference>
<gene>
    <name evidence="2" type="ORF">H8Z77_03950</name>
</gene>
<evidence type="ECO:0000313" key="3">
    <source>
        <dbReference type="Proteomes" id="UP000649151"/>
    </source>
</evidence>
<evidence type="ECO:0000259" key="1">
    <source>
        <dbReference type="SMART" id="SM00382"/>
    </source>
</evidence>
<sequence length="333" mass="38229">MLSKKEIYAQALRILEQRREQTRLTAENHLLEACTRAPEISQLKKKLGQTSIQLAKAILSHQGNTQAILEQIEQENILTQQRIKQVLVEHHLPEDYLEEKPNCTKCQDTGYCGRKQCQCLRDIIIRISAEELQKNTQLKLKGFENFQLYYYSKIPEDTGVSPYDHMGRILQYCKRYAEQFEPHTNGIFMSGKTGLGKTHLSLAIAQRVLQRGYTVIYSSVSEIVRKISTQYFGREQGNQSEDIFEILNQVDLLILDDLGAEFESSFSTSAIYDLINARISAGRPTIISTNLTPTELQKRYSERIVSRLFTQLTPLNFIGQDVRTKLAADNKKF</sequence>
<dbReference type="CDD" id="cd00009">
    <property type="entry name" value="AAA"/>
    <property type="match status" value="1"/>
</dbReference>
<dbReference type="Proteomes" id="UP000649151">
    <property type="component" value="Unassembled WGS sequence"/>
</dbReference>
<reference evidence="2 3" key="1">
    <citation type="submission" date="2020-08" db="EMBL/GenBank/DDBJ databases">
        <title>Genome public.</title>
        <authorList>
            <person name="Liu C."/>
            <person name="Sun Q."/>
        </authorList>
    </citation>
    <scope>NUCLEOTIDE SEQUENCE [LARGE SCALE GENOMIC DNA]</scope>
    <source>
        <strain evidence="2 3">NSJ-27</strain>
    </source>
</reference>
<dbReference type="Gene3D" id="3.40.50.300">
    <property type="entry name" value="P-loop containing nucleotide triphosphate hydrolases"/>
    <property type="match status" value="1"/>
</dbReference>
<dbReference type="PANTHER" id="PTHR30050:SF4">
    <property type="entry name" value="ATP-BINDING PROTEIN RV3427C IN INSERTION SEQUENCE-RELATED"/>
    <property type="match status" value="1"/>
</dbReference>
<name>A0ABR7IPX5_9CLOT</name>